<proteinExistence type="inferred from homology"/>
<dbReference type="Gene3D" id="2.160.10.10">
    <property type="entry name" value="Hexapeptide repeat proteins"/>
    <property type="match status" value="1"/>
</dbReference>
<organism evidence="2 3">
    <name type="scientific">Marinobacter adhaerens</name>
    <dbReference type="NCBI Taxonomy" id="1033846"/>
    <lineage>
        <taxon>Bacteria</taxon>
        <taxon>Pseudomonadati</taxon>
        <taxon>Pseudomonadota</taxon>
        <taxon>Gammaproteobacteria</taxon>
        <taxon>Pseudomonadales</taxon>
        <taxon>Marinobacteraceae</taxon>
        <taxon>Marinobacter</taxon>
    </lineage>
</organism>
<dbReference type="Gene3D" id="3.40.50.20">
    <property type="match status" value="1"/>
</dbReference>
<evidence type="ECO:0000313" key="3">
    <source>
        <dbReference type="Proteomes" id="UP000431462"/>
    </source>
</evidence>
<dbReference type="InterPro" id="IPR020019">
    <property type="entry name" value="AcTrfase_PglD-like"/>
</dbReference>
<dbReference type="PANTHER" id="PTHR43300:SF4">
    <property type="entry name" value="ACYL-[ACYL-CARRIER-PROTEIN]--UDP-N-ACETYLGLUCOSAMINE O-ACYLTRANSFERASE"/>
    <property type="match status" value="1"/>
</dbReference>
<accession>A0A844I6Y0</accession>
<protein>
    <submittedName>
        <fullName evidence="2">Acetyltransferase</fullName>
    </submittedName>
</protein>
<evidence type="ECO:0000256" key="1">
    <source>
        <dbReference type="ARBA" id="ARBA00007274"/>
    </source>
</evidence>
<dbReference type="AlphaFoldDB" id="A0A844I6Y0"/>
<sequence length="223" mass="24860">MQKIREIVIFGLGETAHLAYEYFTHDSEYQVVAFSVDPEYMDVGEFAGLPVVSSKEVANRFPPSSYGAFVAASSGKLNRVRRSVYERTKALGYSLVSYVSSHAFVWHNVAIGENCFILEDNTLQPFVEVGNDVVLWSGNHVGHRSVIRDHCFISSHCVISGYCTINESCFLGVNCTLENNLEIGEDNFIGAGAIIRKSTSPKDFYQEDKTALAKIDSHRLFKL</sequence>
<dbReference type="Proteomes" id="UP000431462">
    <property type="component" value="Unassembled WGS sequence"/>
</dbReference>
<keyword evidence="2" id="KW-0808">Transferase</keyword>
<comment type="caution">
    <text evidence="2">The sequence shown here is derived from an EMBL/GenBank/DDBJ whole genome shotgun (WGS) entry which is preliminary data.</text>
</comment>
<dbReference type="SUPFAM" id="SSF51161">
    <property type="entry name" value="Trimeric LpxA-like enzymes"/>
    <property type="match status" value="1"/>
</dbReference>
<dbReference type="InterPro" id="IPR011004">
    <property type="entry name" value="Trimer_LpxA-like_sf"/>
</dbReference>
<gene>
    <name evidence="2" type="ORF">FH752_19140</name>
</gene>
<dbReference type="GO" id="GO:0016740">
    <property type="term" value="F:transferase activity"/>
    <property type="evidence" value="ECO:0007669"/>
    <property type="project" value="UniProtKB-KW"/>
</dbReference>
<evidence type="ECO:0000313" key="2">
    <source>
        <dbReference type="EMBL" id="MTJ00724.1"/>
    </source>
</evidence>
<dbReference type="CDD" id="cd03360">
    <property type="entry name" value="LbH_AT_putative"/>
    <property type="match status" value="1"/>
</dbReference>
<dbReference type="PANTHER" id="PTHR43300">
    <property type="entry name" value="ACETYLTRANSFERASE"/>
    <property type="match status" value="1"/>
</dbReference>
<comment type="similarity">
    <text evidence="1">Belongs to the transferase hexapeptide repeat family.</text>
</comment>
<dbReference type="EMBL" id="VENC01000029">
    <property type="protein sequence ID" value="MTJ00724.1"/>
    <property type="molecule type" value="Genomic_DNA"/>
</dbReference>
<dbReference type="InterPro" id="IPR050179">
    <property type="entry name" value="Trans_hexapeptide_repeat"/>
</dbReference>
<name>A0A844I6Y0_9GAMM</name>
<reference evidence="2 3" key="1">
    <citation type="submission" date="2019-06" db="EMBL/GenBank/DDBJ databases">
        <title>Enrichment of Autotrophic Halophilic Microorganisms from Red Sea Brine Pool Using Microbial Electrosynthesis System.</title>
        <authorList>
            <person name="Alqahtani M.F."/>
            <person name="Bajracharya S."/>
            <person name="Katuri K.P."/>
            <person name="Ali M."/>
            <person name="Saikaly P.E."/>
        </authorList>
    </citation>
    <scope>NUCLEOTIDE SEQUENCE [LARGE SCALE GENOMIC DNA]</scope>
    <source>
        <strain evidence="2">MES15</strain>
    </source>
</reference>